<dbReference type="CDD" id="cd12148">
    <property type="entry name" value="fungal_TF_MHR"/>
    <property type="match status" value="1"/>
</dbReference>
<comment type="caution">
    <text evidence="4">The sequence shown here is derived from an EMBL/GenBank/DDBJ whole genome shotgun (WGS) entry which is preliminary data.</text>
</comment>
<dbReference type="EMBL" id="JAEUBD010001062">
    <property type="protein sequence ID" value="KAH3667707.1"/>
    <property type="molecule type" value="Genomic_DNA"/>
</dbReference>
<evidence type="ECO:0000313" key="4">
    <source>
        <dbReference type="EMBL" id="KAH3667707.1"/>
    </source>
</evidence>
<dbReference type="PANTHER" id="PTHR31001">
    <property type="entry name" value="UNCHARACTERIZED TRANSCRIPTIONAL REGULATORY PROTEIN"/>
    <property type="match status" value="1"/>
</dbReference>
<organism evidence="4 5">
    <name type="scientific">Ogataea polymorpha</name>
    <dbReference type="NCBI Taxonomy" id="460523"/>
    <lineage>
        <taxon>Eukaryota</taxon>
        <taxon>Fungi</taxon>
        <taxon>Dikarya</taxon>
        <taxon>Ascomycota</taxon>
        <taxon>Saccharomycotina</taxon>
        <taxon>Pichiomycetes</taxon>
        <taxon>Pichiales</taxon>
        <taxon>Pichiaceae</taxon>
        <taxon>Ogataea</taxon>
    </lineage>
</organism>
<dbReference type="InterPro" id="IPR050613">
    <property type="entry name" value="Sec_Metabolite_Reg"/>
</dbReference>
<comment type="subcellular location">
    <subcellularLocation>
        <location evidence="1">Nucleus</location>
    </subcellularLocation>
</comment>
<dbReference type="GO" id="GO:0008270">
    <property type="term" value="F:zinc ion binding"/>
    <property type="evidence" value="ECO:0007669"/>
    <property type="project" value="InterPro"/>
</dbReference>
<evidence type="ECO:0000256" key="1">
    <source>
        <dbReference type="ARBA" id="ARBA00004123"/>
    </source>
</evidence>
<reference evidence="4" key="2">
    <citation type="submission" date="2021-01" db="EMBL/GenBank/DDBJ databases">
        <authorList>
            <person name="Schikora-Tamarit M.A."/>
        </authorList>
    </citation>
    <scope>NUCLEOTIDE SEQUENCE</scope>
    <source>
        <strain evidence="4">NCAIM Y.01608</strain>
    </source>
</reference>
<sequence>MRAGPVFTSILSPSLCLATGQVSPDFQLLRSYLPEKRDADTLIDRYQNSIHPVVPIFDLRSFLPHYELFWDEDKTASLEFYIVLLTILYAASVAEFEEMSIDNRFGPHSDELVAKMKYYVGATEIALAMHGFPTKVALVDLQASFILHYVLRSDCRTDDCGSVGYLVRLAQLLELQRDPWSYHRIADARDVQKRRILWWHIYYLDCTTALSTRMPPIIVEGEHDTQFPAEYTKSGTGDFLLDAHVTFANRRFGWAVVCSRILRLAFRLQTPSDEDWFALRRDIDNLALQCAAATQRLLDNARTIHTDWLAFSTAVISSLADRCHVLVDLSLQKHPDHNGTFGNPETSSVSDVQLRTVGSEFEESQIHLLQQYLSYGSMPKNKRYLWEIRKFQPIQTILALLRSLIADVACLDRGVHSSEAIHALEKCAKVRVLEDAVQNLGYLAHHTTPLCKQRWSLVIELKHATWQQVFGHPQTPQDAVHSAASTQSDESLRSDDAWAQILRELGKVHQKIDDNINVKIWDNDAGHYTLPDPHMVPADEVDNVQHMVDAVVDRRVGRVGLLDEVGHKIHTHNAAVRLHHLQHVVPHVPLVVCHRVRRAVRKNHRRTRNLQNVHHRLVGHVTQVHHHADAVELANAVAAVRGEALVLLAGNDSRARGGKRVVAVMRQRDVAHAKVVVLSHHGERRVDLVQALHAHCDGYHVAIRLLVAAQRLIRAGHKFHAPRVLVDEPFDDVHLLQRVPYNAVGSLKVLVQLVGTWVVHPAAEELDADAALLHATQVCLRHERLVEMELVLVYFVVQLPSELVGQVVVDVDDRRRFRQPPKFLRQVGANGTGIAGGEDDLSGVSLQQEAVSGLISLKSTNGVGQEVLHEELSRTLQNWESRLRNPGIDDSHVKTIGQLSKAFLQLFFAVLIGNVYNDSVNVGFFGKFQEFGGRGCRSVRCNNVVIWILAQFGSKCESNSSRGADDEINCLSHSIVFG</sequence>
<dbReference type="PANTHER" id="PTHR31001:SF88">
    <property type="entry name" value="TRANSCRIPTION FACTOR PDR3"/>
    <property type="match status" value="1"/>
</dbReference>
<evidence type="ECO:0000256" key="2">
    <source>
        <dbReference type="ARBA" id="ARBA00023242"/>
    </source>
</evidence>
<accession>A0A9P8PAC4</accession>
<protein>
    <recommendedName>
        <fullName evidence="3">Xylanolytic transcriptional activator regulatory domain-containing protein</fullName>
    </recommendedName>
</protein>
<dbReference type="GO" id="GO:0005634">
    <property type="term" value="C:nucleus"/>
    <property type="evidence" value="ECO:0007669"/>
    <property type="project" value="UniProtKB-SubCell"/>
</dbReference>
<dbReference type="GO" id="GO:0003677">
    <property type="term" value="F:DNA binding"/>
    <property type="evidence" value="ECO:0007669"/>
    <property type="project" value="InterPro"/>
</dbReference>
<dbReference type="GO" id="GO:0006351">
    <property type="term" value="P:DNA-templated transcription"/>
    <property type="evidence" value="ECO:0007669"/>
    <property type="project" value="InterPro"/>
</dbReference>
<keyword evidence="2" id="KW-0539">Nucleus</keyword>
<evidence type="ECO:0000259" key="3">
    <source>
        <dbReference type="SMART" id="SM00906"/>
    </source>
</evidence>
<keyword evidence="5" id="KW-1185">Reference proteome</keyword>
<dbReference type="AlphaFoldDB" id="A0A9P8PAC4"/>
<name>A0A9P8PAC4_9ASCO</name>
<dbReference type="InterPro" id="IPR007219">
    <property type="entry name" value="XnlR_reg_dom"/>
</dbReference>
<proteinExistence type="predicted"/>
<evidence type="ECO:0000313" key="5">
    <source>
        <dbReference type="Proteomes" id="UP000788993"/>
    </source>
</evidence>
<gene>
    <name evidence="4" type="ORF">OGATHE_003230</name>
</gene>
<reference evidence="4" key="1">
    <citation type="journal article" date="2021" name="Open Biol.">
        <title>Shared evolutionary footprints suggest mitochondrial oxidative damage underlies multiple complex I losses in fungi.</title>
        <authorList>
            <person name="Schikora-Tamarit M.A."/>
            <person name="Marcet-Houben M."/>
            <person name="Nosek J."/>
            <person name="Gabaldon T."/>
        </authorList>
    </citation>
    <scope>NUCLEOTIDE SEQUENCE</scope>
    <source>
        <strain evidence="4">NCAIM Y.01608</strain>
    </source>
</reference>
<dbReference type="Pfam" id="PF04082">
    <property type="entry name" value="Fungal_trans"/>
    <property type="match status" value="1"/>
</dbReference>
<dbReference type="Proteomes" id="UP000788993">
    <property type="component" value="Unassembled WGS sequence"/>
</dbReference>
<dbReference type="SMART" id="SM00906">
    <property type="entry name" value="Fungal_trans"/>
    <property type="match status" value="1"/>
</dbReference>
<feature type="domain" description="Xylanolytic transcriptional activator regulatory" evidence="3">
    <location>
        <begin position="160"/>
        <end position="234"/>
    </location>
</feature>